<dbReference type="CDD" id="cd00082">
    <property type="entry name" value="HisKA"/>
    <property type="match status" value="1"/>
</dbReference>
<evidence type="ECO:0000256" key="5">
    <source>
        <dbReference type="SAM" id="SignalP"/>
    </source>
</evidence>
<feature type="transmembrane region" description="Helical" evidence="4">
    <location>
        <begin position="408"/>
        <end position="428"/>
    </location>
</feature>
<keyword evidence="5" id="KW-0732">Signal</keyword>
<dbReference type="Gene3D" id="1.10.287.130">
    <property type="match status" value="1"/>
</dbReference>
<name>A0ABY9R4R7_9BACT</name>
<evidence type="ECO:0000256" key="2">
    <source>
        <dbReference type="ARBA" id="ARBA00012438"/>
    </source>
</evidence>
<feature type="chain" id="PRO_5046999115" description="histidine kinase" evidence="5">
    <location>
        <begin position="33"/>
        <end position="824"/>
    </location>
</feature>
<dbReference type="Proteomes" id="UP001180616">
    <property type="component" value="Chromosome"/>
</dbReference>
<dbReference type="RefSeq" id="WP_309542606.1">
    <property type="nucleotide sequence ID" value="NZ_CP133659.1"/>
</dbReference>
<comment type="catalytic activity">
    <reaction evidence="1">
        <text>ATP + protein L-histidine = ADP + protein N-phospho-L-histidine.</text>
        <dbReference type="EC" id="2.7.13.3"/>
    </reaction>
</comment>
<dbReference type="SMART" id="SM00091">
    <property type="entry name" value="PAS"/>
    <property type="match status" value="1"/>
</dbReference>
<evidence type="ECO:0000259" key="7">
    <source>
        <dbReference type="PROSITE" id="PS50112"/>
    </source>
</evidence>
<dbReference type="PROSITE" id="PS50112">
    <property type="entry name" value="PAS"/>
    <property type="match status" value="1"/>
</dbReference>
<dbReference type="SUPFAM" id="SSF47384">
    <property type="entry name" value="Homodimeric domain of signal transducing histidine kinase"/>
    <property type="match status" value="1"/>
</dbReference>
<dbReference type="SUPFAM" id="SSF55874">
    <property type="entry name" value="ATPase domain of HSP90 chaperone/DNA topoisomerase II/histidine kinase"/>
    <property type="match status" value="1"/>
</dbReference>
<dbReference type="Gene3D" id="3.40.50.2300">
    <property type="match status" value="2"/>
</dbReference>
<keyword evidence="4" id="KW-1133">Transmembrane helix</keyword>
<evidence type="ECO:0000313" key="8">
    <source>
        <dbReference type="EMBL" id="WMW66743.1"/>
    </source>
</evidence>
<dbReference type="InterPro" id="IPR003661">
    <property type="entry name" value="HisK_dim/P_dom"/>
</dbReference>
<evidence type="ECO:0000256" key="3">
    <source>
        <dbReference type="ARBA" id="ARBA00022553"/>
    </source>
</evidence>
<dbReference type="NCBIfam" id="TIGR00229">
    <property type="entry name" value="sensory_box"/>
    <property type="match status" value="1"/>
</dbReference>
<dbReference type="Gene3D" id="3.30.565.10">
    <property type="entry name" value="Histidine kinase-like ATPase, C-terminal domain"/>
    <property type="match status" value="1"/>
</dbReference>
<keyword evidence="8" id="KW-0547">Nucleotide-binding</keyword>
<keyword evidence="8" id="KW-0067">ATP-binding</keyword>
<dbReference type="Gene3D" id="3.30.450.20">
    <property type="entry name" value="PAS domain"/>
    <property type="match status" value="1"/>
</dbReference>
<dbReference type="SMART" id="SM00387">
    <property type="entry name" value="HATPase_c"/>
    <property type="match status" value="1"/>
</dbReference>
<evidence type="ECO:0000313" key="9">
    <source>
        <dbReference type="Proteomes" id="UP001180616"/>
    </source>
</evidence>
<proteinExistence type="predicted"/>
<accession>A0ABY9R4R7</accession>
<dbReference type="PANTHER" id="PTHR43065:SF42">
    <property type="entry name" value="TWO-COMPONENT SENSOR PPRA"/>
    <property type="match status" value="1"/>
</dbReference>
<dbReference type="InterPro" id="IPR036097">
    <property type="entry name" value="HisK_dim/P_sf"/>
</dbReference>
<evidence type="ECO:0000256" key="1">
    <source>
        <dbReference type="ARBA" id="ARBA00000085"/>
    </source>
</evidence>
<protein>
    <recommendedName>
        <fullName evidence="2">histidine kinase</fullName>
        <ecNumber evidence="2">2.7.13.3</ecNumber>
    </recommendedName>
</protein>
<reference evidence="8" key="1">
    <citation type="submission" date="2023-09" db="EMBL/GenBank/DDBJ databases">
        <authorList>
            <consortium name="CW5 consortium"/>
            <person name="Lu C.-W."/>
        </authorList>
    </citation>
    <scope>NUCLEOTIDE SEQUENCE</scope>
    <source>
        <strain evidence="8">KPS</strain>
    </source>
</reference>
<feature type="signal peptide" evidence="5">
    <location>
        <begin position="1"/>
        <end position="32"/>
    </location>
</feature>
<keyword evidence="9" id="KW-1185">Reference proteome</keyword>
<sequence length="824" mass="89847">MPVRQPVPQPGRLLMLLFACLLVCLAAPAAHATDTATQTTPHQFQTVPQAGSQTAMQDAAGTTPDAVARSVADSVVQTLADAIAARGVQDGRHLVLLLHSYEQGMGRVREITDTVERMLAPMDNHITLRVENLDSKRVHTPDYLDAFAAVLALKYARRPPSLILTSDDDALDFLEAHHAALFPGVPVLFCGVNHFQSNLVAAIPRLSGVLSTFSARETALAMLKMHPGTRHIYLVNDHTETGRAVARDMSGQLAGLPGGVQVHEFPPLPFDDLLSQLATLPPDAAVLLGVYFADSVGYATTFEDMGERIAAATRVPVHCLVDFNLRGATVGGKVSGAAFQAEALGRMALRVISGTRAQDIPVQAEGVNRYVYRAPALERWGISESSLPEGSTVIDRPFSLYRAYRTQINVLILFVVSLASTIAVLVYMMRRRAASERQLRRLRNLLANTLDSMPSVIVGVSPEGLVTHWNRHAAEATGQEAHEAVGRPLGDVFPRLEKLKPLVSEALEDGLVRDGQRLLRPDGDMVRYEDVTVFPLVANGTQGAVIRVDDVTERERIREMMIQTEKMLTVGGLAAGMAHEINNPLGGILQAVQNMRRRVEAGRPDNESAAHEAGLTMDQVRGYLERREILRMLDDIAASGARAAHIVANMLDFSRRADGAFVAQDLHRLIENTLELAANDYDLKKLYDFRTLRIVRHYSPMLPPVPCLPTEVEQVLLNLFKNAAQALATTPPPDGAPPTLTIRTERHHDLVAVTVSDNGPGMTPEVRARVFDPFYTTKPPGEGTGLGLSVSYFLITHNHGGSFALHSEPGKGAHFTFTLPLRQR</sequence>
<keyword evidence="4" id="KW-0472">Membrane</keyword>
<evidence type="ECO:0000256" key="4">
    <source>
        <dbReference type="SAM" id="Phobius"/>
    </source>
</evidence>
<dbReference type="SMART" id="SM00388">
    <property type="entry name" value="HisKA"/>
    <property type="match status" value="1"/>
</dbReference>
<dbReference type="InterPro" id="IPR003594">
    <property type="entry name" value="HATPase_dom"/>
</dbReference>
<dbReference type="Pfam" id="PF02518">
    <property type="entry name" value="HATPase_c"/>
    <property type="match status" value="1"/>
</dbReference>
<dbReference type="SUPFAM" id="SSF55785">
    <property type="entry name" value="PYP-like sensor domain (PAS domain)"/>
    <property type="match status" value="1"/>
</dbReference>
<gene>
    <name evidence="8" type="ORF">KPS_001355</name>
</gene>
<organism evidence="8 9">
    <name type="scientific">Nitratidesulfovibrio liaohensis</name>
    <dbReference type="NCBI Taxonomy" id="2604158"/>
    <lineage>
        <taxon>Bacteria</taxon>
        <taxon>Pseudomonadati</taxon>
        <taxon>Thermodesulfobacteriota</taxon>
        <taxon>Desulfovibrionia</taxon>
        <taxon>Desulfovibrionales</taxon>
        <taxon>Desulfovibrionaceae</taxon>
        <taxon>Nitratidesulfovibrio</taxon>
    </lineage>
</organism>
<dbReference type="InterPro" id="IPR005467">
    <property type="entry name" value="His_kinase_dom"/>
</dbReference>
<dbReference type="GO" id="GO:0005524">
    <property type="term" value="F:ATP binding"/>
    <property type="evidence" value="ECO:0007669"/>
    <property type="project" value="UniProtKB-KW"/>
</dbReference>
<feature type="domain" description="PAS" evidence="7">
    <location>
        <begin position="442"/>
        <end position="487"/>
    </location>
</feature>
<dbReference type="CDD" id="cd00130">
    <property type="entry name" value="PAS"/>
    <property type="match status" value="1"/>
</dbReference>
<dbReference type="InterPro" id="IPR004358">
    <property type="entry name" value="Sig_transdc_His_kin-like_C"/>
</dbReference>
<dbReference type="InterPro" id="IPR036890">
    <property type="entry name" value="HATPase_C_sf"/>
</dbReference>
<keyword evidence="3" id="KW-0597">Phosphoprotein</keyword>
<dbReference type="InterPro" id="IPR035965">
    <property type="entry name" value="PAS-like_dom_sf"/>
</dbReference>
<keyword evidence="4" id="KW-0812">Transmembrane</keyword>
<dbReference type="Pfam" id="PF08448">
    <property type="entry name" value="PAS_4"/>
    <property type="match status" value="1"/>
</dbReference>
<dbReference type="EC" id="2.7.13.3" evidence="2"/>
<evidence type="ECO:0000259" key="6">
    <source>
        <dbReference type="PROSITE" id="PS50109"/>
    </source>
</evidence>
<feature type="domain" description="Histidine kinase" evidence="6">
    <location>
        <begin position="576"/>
        <end position="823"/>
    </location>
</feature>
<dbReference type="EMBL" id="CP133659">
    <property type="protein sequence ID" value="WMW66743.1"/>
    <property type="molecule type" value="Genomic_DNA"/>
</dbReference>
<dbReference type="InterPro" id="IPR000014">
    <property type="entry name" value="PAS"/>
</dbReference>
<dbReference type="PROSITE" id="PS50109">
    <property type="entry name" value="HIS_KIN"/>
    <property type="match status" value="1"/>
</dbReference>
<dbReference type="InterPro" id="IPR013656">
    <property type="entry name" value="PAS_4"/>
</dbReference>
<dbReference type="PANTHER" id="PTHR43065">
    <property type="entry name" value="SENSOR HISTIDINE KINASE"/>
    <property type="match status" value="1"/>
</dbReference>
<dbReference type="PRINTS" id="PR00344">
    <property type="entry name" value="BCTRLSENSOR"/>
</dbReference>
<dbReference type="Pfam" id="PF00512">
    <property type="entry name" value="HisKA"/>
    <property type="match status" value="1"/>
</dbReference>